<keyword evidence="1" id="KW-1133">Transmembrane helix</keyword>
<keyword evidence="1" id="KW-0812">Transmembrane</keyword>
<dbReference type="EMBL" id="CP003050">
    <property type="protein sequence ID" value="AGB14750.1"/>
    <property type="molecule type" value="Genomic_DNA"/>
</dbReference>
<dbReference type="Proteomes" id="UP000010846">
    <property type="component" value="Chromosome"/>
</dbReference>
<sequence length="91" mass="10276">MMLTAAGARSSTDSEHQGCPFMWMWAHFHTKGFNFDVMTDDELRPADRDPHTGIDLPIPEGNARRWAVFALLAVIAFGTLVWLLDLFLTLL</sequence>
<gene>
    <name evidence="2" type="ordered locus">Halru_0098</name>
</gene>
<dbReference type="KEGG" id="hru:Halru_0098"/>
<protein>
    <submittedName>
        <fullName evidence="2">Uncharacterized protein</fullName>
    </submittedName>
</protein>
<keyword evidence="1" id="KW-0472">Membrane</keyword>
<dbReference type="HOGENOM" id="CLU_2419955_0_0_2"/>
<organism evidence="2 3">
    <name type="scientific">Halovivax ruber (strain DSM 18193 / JCM 13892 / XH-70)</name>
    <dbReference type="NCBI Taxonomy" id="797302"/>
    <lineage>
        <taxon>Archaea</taxon>
        <taxon>Methanobacteriati</taxon>
        <taxon>Methanobacteriota</taxon>
        <taxon>Stenosarchaea group</taxon>
        <taxon>Halobacteria</taxon>
        <taxon>Halobacteriales</taxon>
        <taxon>Natrialbaceae</taxon>
        <taxon>Halovivax</taxon>
    </lineage>
</organism>
<dbReference type="AlphaFoldDB" id="L0I5F1"/>
<accession>L0I5F1</accession>
<evidence type="ECO:0000313" key="3">
    <source>
        <dbReference type="Proteomes" id="UP000010846"/>
    </source>
</evidence>
<evidence type="ECO:0000256" key="1">
    <source>
        <dbReference type="SAM" id="Phobius"/>
    </source>
</evidence>
<reference evidence="2" key="1">
    <citation type="submission" date="2011-09" db="EMBL/GenBank/DDBJ databases">
        <title>Complete sequence of Halovivax ruber XH-70.</title>
        <authorList>
            <consortium name="US DOE Joint Genome Institute"/>
            <person name="Lucas S."/>
            <person name="Han J."/>
            <person name="Lapidus A."/>
            <person name="Cheng J.-F."/>
            <person name="Goodwin L."/>
            <person name="Pitluck S."/>
            <person name="Peters L."/>
            <person name="Mikhailova N."/>
            <person name="Davenport K."/>
            <person name="Detter J.C."/>
            <person name="Han C."/>
            <person name="Tapia R."/>
            <person name="Land M."/>
            <person name="Hauser L."/>
            <person name="Kyrpides N."/>
            <person name="Ivanova N."/>
            <person name="Pagani I."/>
            <person name="Sproer C."/>
            <person name="Anderson I."/>
            <person name="Woyke T."/>
        </authorList>
    </citation>
    <scope>NUCLEOTIDE SEQUENCE</scope>
    <source>
        <strain evidence="2">XH-70</strain>
    </source>
</reference>
<proteinExistence type="predicted"/>
<dbReference type="STRING" id="797302.Halru_0098"/>
<name>L0I5F1_HALRX</name>
<feature type="transmembrane region" description="Helical" evidence="1">
    <location>
        <begin position="66"/>
        <end position="88"/>
    </location>
</feature>
<evidence type="ECO:0000313" key="2">
    <source>
        <dbReference type="EMBL" id="AGB14750.1"/>
    </source>
</evidence>
<keyword evidence="3" id="KW-1185">Reference proteome</keyword>